<evidence type="ECO:0000313" key="4">
    <source>
        <dbReference type="EMBL" id="ACP31754.1"/>
    </source>
</evidence>
<dbReference type="eggNOG" id="COG3237">
    <property type="taxonomic scope" value="Bacteria"/>
</dbReference>
<feature type="compositionally biased region" description="Basic and acidic residues" evidence="2">
    <location>
        <begin position="90"/>
        <end position="114"/>
    </location>
</feature>
<dbReference type="STRING" id="548476.cauri_0155"/>
<dbReference type="Gene3D" id="1.10.1470.10">
    <property type="entry name" value="YjbJ"/>
    <property type="match status" value="1"/>
</dbReference>
<feature type="domain" description="CsbD-like" evidence="3">
    <location>
        <begin position="53"/>
        <end position="103"/>
    </location>
</feature>
<reference evidence="4 5" key="1">
    <citation type="journal article" date="2010" name="BMC Genomics">
        <title>Complete genome sequence and lifestyle of black-pigmented Corynebacterium aurimucosum ATCC 700975 (formerly C. nigricans CN-1) isolated from a vaginal swab of a woman with spontaneous abortion.</title>
        <authorList>
            <person name="Trost E."/>
            <person name="Gotker S."/>
            <person name="Schneider J."/>
            <person name="Schneiker-Bekel S."/>
            <person name="Szczepanowski R."/>
            <person name="Tilker A."/>
            <person name="Viehoever P."/>
            <person name="Arnold W."/>
            <person name="Bekel T."/>
            <person name="Blom J."/>
            <person name="Gartemann K.H."/>
            <person name="Linke B."/>
            <person name="Goesmann A."/>
            <person name="Puhler A."/>
            <person name="Shukla S.K."/>
            <person name="Tauch A."/>
        </authorList>
    </citation>
    <scope>NUCLEOTIDE SEQUENCE [LARGE SCALE GENOMIC DNA]</scope>
    <source>
        <strain evidence="5">ATCC 700975 / DSM 44827 / CIP 107346 / CN-1</strain>
    </source>
</reference>
<gene>
    <name evidence="4" type="ordered locus">cauri_0155</name>
</gene>
<dbReference type="EMBL" id="CP001601">
    <property type="protein sequence ID" value="ACP31754.1"/>
    <property type="molecule type" value="Genomic_DNA"/>
</dbReference>
<organism evidence="4 5">
    <name type="scientific">Corynebacterium aurimucosum (strain ATCC 700975 / DSM 44827 / CIP 107346 / CN-1)</name>
    <name type="common">Corynebacterium nigricans</name>
    <dbReference type="NCBI Taxonomy" id="548476"/>
    <lineage>
        <taxon>Bacteria</taxon>
        <taxon>Bacillati</taxon>
        <taxon>Actinomycetota</taxon>
        <taxon>Actinomycetes</taxon>
        <taxon>Mycobacteriales</taxon>
        <taxon>Corynebacteriaceae</taxon>
        <taxon>Corynebacterium</taxon>
    </lineage>
</organism>
<evidence type="ECO:0000259" key="3">
    <source>
        <dbReference type="Pfam" id="PF05532"/>
    </source>
</evidence>
<feature type="compositionally biased region" description="Basic and acidic residues" evidence="2">
    <location>
        <begin position="73"/>
        <end position="83"/>
    </location>
</feature>
<comment type="similarity">
    <text evidence="1">Belongs to the UPF0337 (CsbD) family.</text>
</comment>
<evidence type="ECO:0000313" key="5">
    <source>
        <dbReference type="Proteomes" id="UP000002077"/>
    </source>
</evidence>
<dbReference type="Pfam" id="PF05532">
    <property type="entry name" value="CsbD"/>
    <property type="match status" value="1"/>
</dbReference>
<dbReference type="InterPro" id="IPR008462">
    <property type="entry name" value="CsbD"/>
</dbReference>
<dbReference type="HOGENOM" id="CLU_2116870_0_0_11"/>
<dbReference type="Proteomes" id="UP000002077">
    <property type="component" value="Chromosome"/>
</dbReference>
<dbReference type="KEGG" id="car:cauri_0155"/>
<dbReference type="InterPro" id="IPR036629">
    <property type="entry name" value="YjbJ_sf"/>
</dbReference>
<dbReference type="AlphaFoldDB" id="C3PJN3"/>
<feature type="region of interest" description="Disordered" evidence="2">
    <location>
        <begin position="68"/>
        <end position="114"/>
    </location>
</feature>
<dbReference type="SUPFAM" id="SSF69047">
    <property type="entry name" value="Hypothetical protein YjbJ"/>
    <property type="match status" value="1"/>
</dbReference>
<keyword evidence="5" id="KW-1185">Reference proteome</keyword>
<proteinExistence type="inferred from homology"/>
<accession>C3PJN3</accession>
<sequence>MRGAAHRLLRGSARKQRVALSWDVVSDPPSDSRVGWVSHVRDVESKEKTMGDFENKKDEFVGKAKEAAGNVSDNEKLENEGKADQVTSEAKQKASDAVEGVKDKANEVIGNLKD</sequence>
<protein>
    <recommendedName>
        <fullName evidence="3">CsbD-like domain-containing protein</fullName>
    </recommendedName>
</protein>
<evidence type="ECO:0000256" key="2">
    <source>
        <dbReference type="SAM" id="MobiDB-lite"/>
    </source>
</evidence>
<name>C3PJN3_CORA7</name>
<evidence type="ECO:0000256" key="1">
    <source>
        <dbReference type="ARBA" id="ARBA00009129"/>
    </source>
</evidence>